<evidence type="ECO:0000256" key="3">
    <source>
        <dbReference type="ARBA" id="ARBA00022764"/>
    </source>
</evidence>
<gene>
    <name evidence="7" type="ORF">SAMN02746041_02729</name>
</gene>
<evidence type="ECO:0000256" key="2">
    <source>
        <dbReference type="ARBA" id="ARBA00022729"/>
    </source>
</evidence>
<dbReference type="PANTHER" id="PTHR39210">
    <property type="entry name" value="HEPARIN-SULFATE LYASE"/>
    <property type="match status" value="1"/>
</dbReference>
<dbReference type="GO" id="GO:0042597">
    <property type="term" value="C:periplasmic space"/>
    <property type="evidence" value="ECO:0007669"/>
    <property type="project" value="UniProtKB-SubCell"/>
</dbReference>
<evidence type="ECO:0000256" key="4">
    <source>
        <dbReference type="ARBA" id="ARBA00023239"/>
    </source>
</evidence>
<reference evidence="7 8" key="1">
    <citation type="submission" date="2017-04" db="EMBL/GenBank/DDBJ databases">
        <authorList>
            <person name="Afonso C.L."/>
            <person name="Miller P.J."/>
            <person name="Scott M.A."/>
            <person name="Spackman E."/>
            <person name="Goraichik I."/>
            <person name="Dimitrov K.M."/>
            <person name="Suarez D.L."/>
            <person name="Swayne D.E."/>
        </authorList>
    </citation>
    <scope>NUCLEOTIDE SEQUENCE [LARGE SCALE GENOMIC DNA]</scope>
    <source>
        <strain evidence="7 8">DSM 13146</strain>
    </source>
</reference>
<evidence type="ECO:0000313" key="8">
    <source>
        <dbReference type="Proteomes" id="UP000192783"/>
    </source>
</evidence>
<name>A0A1W1XS89_9BACT</name>
<keyword evidence="8" id="KW-1185">Reference proteome</keyword>
<comment type="subcellular location">
    <subcellularLocation>
        <location evidence="1">Periplasm</location>
    </subcellularLocation>
</comment>
<evidence type="ECO:0000256" key="1">
    <source>
        <dbReference type="ARBA" id="ARBA00004418"/>
    </source>
</evidence>
<dbReference type="Gene3D" id="1.50.10.100">
    <property type="entry name" value="Chondroitin AC/alginate lyase"/>
    <property type="match status" value="1"/>
</dbReference>
<dbReference type="SUPFAM" id="SSF48230">
    <property type="entry name" value="Chondroitin AC/alginate lyase"/>
    <property type="match status" value="1"/>
</dbReference>
<protein>
    <submittedName>
        <fullName evidence="7">Uncharacterized conserved protein, heparinase superfamily</fullName>
    </submittedName>
</protein>
<dbReference type="Pfam" id="PF16889">
    <property type="entry name" value="Hepar_II_III_N"/>
    <property type="match status" value="1"/>
</dbReference>
<keyword evidence="3" id="KW-0574">Periplasm</keyword>
<dbReference type="OrthoDB" id="9763014at2"/>
<dbReference type="InterPro" id="IPR012480">
    <property type="entry name" value="Hepar_II_III_C"/>
</dbReference>
<dbReference type="PANTHER" id="PTHR39210:SF1">
    <property type="entry name" value="HEPARIN-SULFATE LYASE"/>
    <property type="match status" value="1"/>
</dbReference>
<dbReference type="Proteomes" id="UP000192783">
    <property type="component" value="Unassembled WGS sequence"/>
</dbReference>
<evidence type="ECO:0000259" key="6">
    <source>
        <dbReference type="Pfam" id="PF16889"/>
    </source>
</evidence>
<feature type="domain" description="Heparin-sulfate lyase N-terminal" evidence="6">
    <location>
        <begin position="169"/>
        <end position="307"/>
    </location>
</feature>
<dbReference type="AlphaFoldDB" id="A0A1W1XS89"/>
<dbReference type="STRING" id="1121390.SAMN02746041_02729"/>
<accession>A0A1W1XS89</accession>
<keyword evidence="4" id="KW-0456">Lyase</keyword>
<dbReference type="Gene3D" id="2.70.98.70">
    <property type="match status" value="1"/>
</dbReference>
<keyword evidence="2" id="KW-0732">Signal</keyword>
<dbReference type="InterPro" id="IPR031680">
    <property type="entry name" value="Hepar_II_III_N"/>
</dbReference>
<dbReference type="InterPro" id="IPR008929">
    <property type="entry name" value="Chondroitin_lyas"/>
</dbReference>
<dbReference type="GO" id="GO:0016829">
    <property type="term" value="F:lyase activity"/>
    <property type="evidence" value="ECO:0007669"/>
    <property type="project" value="UniProtKB-KW"/>
</dbReference>
<dbReference type="RefSeq" id="WP_084058655.1">
    <property type="nucleotide sequence ID" value="NZ_FWXF01000018.1"/>
</dbReference>
<proteinExistence type="predicted"/>
<organism evidence="7 8">
    <name type="scientific">Desulfacinum hydrothermale DSM 13146</name>
    <dbReference type="NCBI Taxonomy" id="1121390"/>
    <lineage>
        <taxon>Bacteria</taxon>
        <taxon>Pseudomonadati</taxon>
        <taxon>Thermodesulfobacteriota</taxon>
        <taxon>Syntrophobacteria</taxon>
        <taxon>Syntrophobacterales</taxon>
        <taxon>Syntrophobacteraceae</taxon>
        <taxon>Desulfacinum</taxon>
    </lineage>
</organism>
<evidence type="ECO:0000313" key="7">
    <source>
        <dbReference type="EMBL" id="SMC26715.1"/>
    </source>
</evidence>
<sequence>MRPTIHHLGRTVRTLAHYRPEQILYKTWFLLRARYPGIVGPCVPKVPNRPAWNPLPRVVPFPPNPHVQWSGLCQGRFTFLNRTRVLGHPVRWRPEDVDRLWVYNLHYFDFLAPVARQSVAEARRLMEHWIACNPPGTPDAWDPYPLSLRIVNWIKALSETTSLGRDDGTVLPSLYRQCLWLERSLEKHLRANHLFRNFKALVFAGLFFHTRDAQRWLEKGMEGLDEQLSEQILDDGGHFERSPMYHAMILGDCLDLLNALQAAPMVSARQGAARRERLTTTVAAMGRFLSAMTHPDGGVALFNDAAHGVEPDPADLETYARRLTGRAFPPVQTPVAAFGQSGYFVMAPQPGERLLVDCGRVGPDYQPGHSHCDTLSFELSLGGRRLIVDSGTYAYRDGPMRRYNRGNAGHNTVTIDGENQSQVWGAHRCGRRAKPLYARAWSGEDGALVFEGAHDGYRHLQGAPIHHRRVVWHRGEIRIEDRVEGRGQHHVESRLHIHPDLEVHRDGPAIVVKEAGRRIAVLVSLCPAPVHVEQGWYCPEFGLRLECPVVVTRWKGRLPYDGGWIIRKR</sequence>
<dbReference type="EMBL" id="FWXF01000018">
    <property type="protein sequence ID" value="SMC26715.1"/>
    <property type="molecule type" value="Genomic_DNA"/>
</dbReference>
<dbReference type="Pfam" id="PF07940">
    <property type="entry name" value="Hepar_II_III_C"/>
    <property type="match status" value="1"/>
</dbReference>
<evidence type="ECO:0000259" key="5">
    <source>
        <dbReference type="Pfam" id="PF07940"/>
    </source>
</evidence>
<feature type="domain" description="Heparinase II/III-like C-terminal" evidence="5">
    <location>
        <begin position="333"/>
        <end position="544"/>
    </location>
</feature>